<dbReference type="EMBL" id="CP126116">
    <property type="protein sequence ID" value="WHZ56808.1"/>
    <property type="molecule type" value="Genomic_DNA"/>
</dbReference>
<protein>
    <submittedName>
        <fullName evidence="1">NTTRR-F1 domain</fullName>
    </submittedName>
</protein>
<sequence length="189" mass="20503">MTIENKISNGGFEISTFSPWIYTNATITSEFCHSGSFTARLSGGSVNSYLIHFVEVNPPERFEFLVSLAKVGTNPSPPLSLSVAYYNASFVFLGYGLIINIPANQLPNVAMKTWLELNQTTSPIPLGTTQALVLINKLPLAGSADVVVDDVSFLTIDSVIELMRTTASDNLSSGSLRNNGINIVNFFFQ</sequence>
<proteinExistence type="predicted"/>
<organism evidence="1 2">
    <name type="scientific">Metabacillus hrfriensis</name>
    <dbReference type="NCBI Taxonomy" id="3048891"/>
    <lineage>
        <taxon>Bacteria</taxon>
        <taxon>Bacillati</taxon>
        <taxon>Bacillota</taxon>
        <taxon>Bacilli</taxon>
        <taxon>Bacillales</taxon>
        <taxon>Bacillaceae</taxon>
        <taxon>Metabacillus</taxon>
    </lineage>
</organism>
<dbReference type="Proteomes" id="UP001226091">
    <property type="component" value="Chromosome"/>
</dbReference>
<reference evidence="2" key="1">
    <citation type="journal article" date="2025" name="Aquaculture">
        <title>Assessment of the bioflocculant production and safety properties of Metabacillus hrfriensis sp. nov. based on phenotypic and whole-genome sequencing analysis.</title>
        <authorList>
            <person name="Zhang R."/>
            <person name="Zhao Z."/>
            <person name="Luo L."/>
            <person name="Wang S."/>
            <person name="Guo K."/>
            <person name="Xu W."/>
        </authorList>
    </citation>
    <scope>NUCLEOTIDE SEQUENCE [LARGE SCALE GENOMIC DNA]</scope>
    <source>
        <strain evidence="2">CT-WN-B3</strain>
    </source>
</reference>
<gene>
    <name evidence="1" type="ORF">QLQ22_19255</name>
</gene>
<name>A0ACD4R8M4_9BACI</name>
<evidence type="ECO:0000313" key="2">
    <source>
        <dbReference type="Proteomes" id="UP001226091"/>
    </source>
</evidence>
<evidence type="ECO:0000313" key="1">
    <source>
        <dbReference type="EMBL" id="WHZ56808.1"/>
    </source>
</evidence>
<accession>A0ACD4R8M4</accession>
<keyword evidence="2" id="KW-1185">Reference proteome</keyword>